<organism evidence="1 2">
    <name type="scientific">Roseovarius faecimaris</name>
    <dbReference type="NCBI Taxonomy" id="2494550"/>
    <lineage>
        <taxon>Bacteria</taxon>
        <taxon>Pseudomonadati</taxon>
        <taxon>Pseudomonadota</taxon>
        <taxon>Alphaproteobacteria</taxon>
        <taxon>Rhodobacterales</taxon>
        <taxon>Roseobacteraceae</taxon>
        <taxon>Roseovarius</taxon>
    </lineage>
</organism>
<dbReference type="AlphaFoldDB" id="A0A6I6IPA1"/>
<proteinExistence type="predicted"/>
<dbReference type="EMBL" id="CP034348">
    <property type="protein sequence ID" value="QGX98879.1"/>
    <property type="molecule type" value="Genomic_DNA"/>
</dbReference>
<name>A0A6I6IPA1_9RHOB</name>
<evidence type="ECO:0000313" key="2">
    <source>
        <dbReference type="Proteomes" id="UP000428330"/>
    </source>
</evidence>
<gene>
    <name evidence="1" type="ORF">EI983_11590</name>
</gene>
<keyword evidence="2" id="KW-1185">Reference proteome</keyword>
<sequence length="90" mass="9968">MTQQIAISSIKEQKIEARSAKARGYARFLKYCLFALCLSAIWQEERLAPPVHDGMKLLAGKAMDYIESNEMLSEALAQAQKSYADLAQGG</sequence>
<dbReference type="OrthoDB" id="7745622at2"/>
<reference evidence="2" key="1">
    <citation type="submission" date="2018-12" db="EMBL/GenBank/DDBJ databases">
        <title>Complete genome sequence of Roseovarius sp. MME-070.</title>
        <authorList>
            <person name="Nam Y.-D."/>
            <person name="Kang J."/>
            <person name="Chung W.-H."/>
            <person name="Park Y.S."/>
        </authorList>
    </citation>
    <scope>NUCLEOTIDE SEQUENCE [LARGE SCALE GENOMIC DNA]</scope>
    <source>
        <strain evidence="2">MME-070</strain>
    </source>
</reference>
<evidence type="ECO:0000313" key="1">
    <source>
        <dbReference type="EMBL" id="QGX98879.1"/>
    </source>
</evidence>
<dbReference type="KEGG" id="rom:EI983_11590"/>
<protein>
    <submittedName>
        <fullName evidence="1">Uncharacterized protein</fullName>
    </submittedName>
</protein>
<dbReference type="RefSeq" id="WP_157707561.1">
    <property type="nucleotide sequence ID" value="NZ_CP034348.1"/>
</dbReference>
<dbReference type="Proteomes" id="UP000428330">
    <property type="component" value="Chromosome"/>
</dbReference>
<accession>A0A6I6IPA1</accession>